<feature type="compositionally biased region" description="Polar residues" evidence="1">
    <location>
        <begin position="68"/>
        <end position="91"/>
    </location>
</feature>
<protein>
    <submittedName>
        <fullName evidence="2">Uncharacterized protein</fullName>
    </submittedName>
</protein>
<dbReference type="GeneID" id="24127337"/>
<sequence>MQQDEHPNEPEERPSQSRLRQKDRAARTKAASLEVDKSTRVPGTRKRSVSPRSENDMDSIKIKKHSQGSKPATTSNADTTNNVEKSSTPPI</sequence>
<feature type="compositionally biased region" description="Basic and acidic residues" evidence="1">
    <location>
        <begin position="1"/>
        <end position="26"/>
    </location>
</feature>
<proteinExistence type="predicted"/>
<evidence type="ECO:0000313" key="3">
    <source>
        <dbReference type="Proteomes" id="UP000030745"/>
    </source>
</evidence>
<evidence type="ECO:0000313" key="2">
    <source>
        <dbReference type="EMBL" id="KDO29807.1"/>
    </source>
</evidence>
<keyword evidence="3" id="KW-1185">Reference proteome</keyword>
<reference evidence="2 3" key="1">
    <citation type="journal article" date="2013" name="PLoS Genet.">
        <title>Distinctive expansion of potential virulence genes in the genome of the oomycete fish pathogen Saprolegnia parasitica.</title>
        <authorList>
            <person name="Jiang R.H."/>
            <person name="de Bruijn I."/>
            <person name="Haas B.J."/>
            <person name="Belmonte R."/>
            <person name="Lobach L."/>
            <person name="Christie J."/>
            <person name="van den Ackerveken G."/>
            <person name="Bottin A."/>
            <person name="Bulone V."/>
            <person name="Diaz-Moreno S.M."/>
            <person name="Dumas B."/>
            <person name="Fan L."/>
            <person name="Gaulin E."/>
            <person name="Govers F."/>
            <person name="Grenville-Briggs L.J."/>
            <person name="Horner N.R."/>
            <person name="Levin J.Z."/>
            <person name="Mammella M."/>
            <person name="Meijer H.J."/>
            <person name="Morris P."/>
            <person name="Nusbaum C."/>
            <person name="Oome S."/>
            <person name="Phillips A.J."/>
            <person name="van Rooyen D."/>
            <person name="Rzeszutek E."/>
            <person name="Saraiva M."/>
            <person name="Secombes C.J."/>
            <person name="Seidl M.F."/>
            <person name="Snel B."/>
            <person name="Stassen J.H."/>
            <person name="Sykes S."/>
            <person name="Tripathy S."/>
            <person name="van den Berg H."/>
            <person name="Vega-Arreguin J.C."/>
            <person name="Wawra S."/>
            <person name="Young S.K."/>
            <person name="Zeng Q."/>
            <person name="Dieguez-Uribeondo J."/>
            <person name="Russ C."/>
            <person name="Tyler B.M."/>
            <person name="van West P."/>
        </authorList>
    </citation>
    <scope>NUCLEOTIDE SEQUENCE [LARGE SCALE GENOMIC DNA]</scope>
    <source>
        <strain evidence="2 3">CBS 223.65</strain>
    </source>
</reference>
<dbReference type="RefSeq" id="XP_012199450.1">
    <property type="nucleotide sequence ID" value="XM_012344060.1"/>
</dbReference>
<dbReference type="Proteomes" id="UP000030745">
    <property type="component" value="Unassembled WGS sequence"/>
</dbReference>
<evidence type="ECO:0000256" key="1">
    <source>
        <dbReference type="SAM" id="MobiDB-lite"/>
    </source>
</evidence>
<organism evidence="2 3">
    <name type="scientific">Saprolegnia parasitica (strain CBS 223.65)</name>
    <dbReference type="NCBI Taxonomy" id="695850"/>
    <lineage>
        <taxon>Eukaryota</taxon>
        <taxon>Sar</taxon>
        <taxon>Stramenopiles</taxon>
        <taxon>Oomycota</taxon>
        <taxon>Saprolegniomycetes</taxon>
        <taxon>Saprolegniales</taxon>
        <taxon>Saprolegniaceae</taxon>
        <taxon>Saprolegnia</taxon>
    </lineage>
</organism>
<feature type="region of interest" description="Disordered" evidence="1">
    <location>
        <begin position="1"/>
        <end position="91"/>
    </location>
</feature>
<dbReference type="EMBL" id="KK583204">
    <property type="protein sequence ID" value="KDO29807.1"/>
    <property type="molecule type" value="Genomic_DNA"/>
</dbReference>
<name>A0A067CSN3_SAPPC</name>
<gene>
    <name evidence="2" type="ORF">SPRG_04922</name>
</gene>
<dbReference type="KEGG" id="spar:SPRG_04922"/>
<dbReference type="AlphaFoldDB" id="A0A067CSN3"/>
<dbReference type="VEuPathDB" id="FungiDB:SPRG_04922"/>
<accession>A0A067CSN3</accession>